<evidence type="ECO:0008006" key="2">
    <source>
        <dbReference type="Google" id="ProtNLM"/>
    </source>
</evidence>
<proteinExistence type="predicted"/>
<evidence type="ECO:0000313" key="1">
    <source>
        <dbReference type="EMBL" id="KAA6317996.1"/>
    </source>
</evidence>
<dbReference type="PANTHER" id="PTHR35810:SF1">
    <property type="entry name" value="CYTOPLASMIC PROTEIN"/>
    <property type="match status" value="1"/>
</dbReference>
<accession>A0A5J4Q7P9</accession>
<protein>
    <recommendedName>
        <fullName evidence="2">Bro-N domain-containing protein</fullName>
    </recommendedName>
</protein>
<gene>
    <name evidence="1" type="ORF">EZS27_031934</name>
</gene>
<organism evidence="1">
    <name type="scientific">termite gut metagenome</name>
    <dbReference type="NCBI Taxonomy" id="433724"/>
    <lineage>
        <taxon>unclassified sequences</taxon>
        <taxon>metagenomes</taxon>
        <taxon>organismal metagenomes</taxon>
    </lineage>
</organism>
<sequence length="59" mass="7016">MSNKDEIVLYQPDNAIQLEIRVEDENVWLIQMQISKRFGVDRTFISKHLRHMYDSCTCG</sequence>
<reference evidence="1" key="1">
    <citation type="submission" date="2019-03" db="EMBL/GenBank/DDBJ databases">
        <title>Single cell metagenomics reveals metabolic interactions within the superorganism composed of flagellate Streblomastix strix and complex community of Bacteroidetes bacteria on its surface.</title>
        <authorList>
            <person name="Treitli S.C."/>
            <person name="Kolisko M."/>
            <person name="Husnik F."/>
            <person name="Keeling P."/>
            <person name="Hampl V."/>
        </authorList>
    </citation>
    <scope>NUCLEOTIDE SEQUENCE</scope>
    <source>
        <strain evidence="1">STM</strain>
    </source>
</reference>
<dbReference type="AlphaFoldDB" id="A0A5J4Q7P9"/>
<dbReference type="EMBL" id="SNRY01004337">
    <property type="protein sequence ID" value="KAA6317996.1"/>
    <property type="molecule type" value="Genomic_DNA"/>
</dbReference>
<dbReference type="PANTHER" id="PTHR35810">
    <property type="entry name" value="CYTOPLASMIC PROTEIN-RELATED"/>
    <property type="match status" value="1"/>
</dbReference>
<name>A0A5J4Q7P9_9ZZZZ</name>
<comment type="caution">
    <text evidence="1">The sequence shown here is derived from an EMBL/GenBank/DDBJ whole genome shotgun (WGS) entry which is preliminary data.</text>
</comment>